<dbReference type="RefSeq" id="WP_023510729.1">
    <property type="nucleotide sequence ID" value="NZ_AWTC01000012.1"/>
</dbReference>
<keyword evidence="3" id="KW-0238">DNA-binding</keyword>
<keyword evidence="7" id="KW-1185">Reference proteome</keyword>
<dbReference type="PATRIC" id="fig|1395513.3.peg.2522"/>
<evidence type="ECO:0000256" key="2">
    <source>
        <dbReference type="ARBA" id="ARBA00023015"/>
    </source>
</evidence>
<accession>V6IXJ5</accession>
<dbReference type="CDD" id="cd05466">
    <property type="entry name" value="PBP2_LTTR_substrate"/>
    <property type="match status" value="1"/>
</dbReference>
<sequence length="286" mass="32541">MDIEDMKAFVSVSELQNMSAAAHKLNHLQSNISAKIKKIEAHYHTELFLRNSKGVTLTKKGKELYDQYKKMILLWEQTEGKMNNSDCNLRLGTMVSFGGKQISATLNVLYKRYPDLNVTLKTGSTEKIDQLLINGQIDVGLSIGSLQNKQIHYEKTGTEEMVIIGAGINERTVFTDYITKKNVLILSKKCLYFSILRNIYKTLGIPSGDYVEIGDLETLIQFASMGMGITLAPKRIAAFYKIDAYLEVPKPFKCMDSYLITRSNHKLTPIEKQFIELINNYNFELR</sequence>
<dbReference type="PROSITE" id="PS50931">
    <property type="entry name" value="HTH_LYSR"/>
    <property type="match status" value="1"/>
</dbReference>
<name>V6IXJ5_9BACL</name>
<dbReference type="SUPFAM" id="SSF46785">
    <property type="entry name" value="Winged helix' DNA-binding domain"/>
    <property type="match status" value="1"/>
</dbReference>
<evidence type="ECO:0000313" key="6">
    <source>
        <dbReference type="EMBL" id="EST11381.1"/>
    </source>
</evidence>
<evidence type="ECO:0000259" key="5">
    <source>
        <dbReference type="PROSITE" id="PS50931"/>
    </source>
</evidence>
<dbReference type="Gene3D" id="1.10.10.10">
    <property type="entry name" value="Winged helix-like DNA-binding domain superfamily/Winged helix DNA-binding domain"/>
    <property type="match status" value="1"/>
</dbReference>
<dbReference type="AlphaFoldDB" id="V6IXJ5"/>
<dbReference type="PANTHER" id="PTHR30126">
    <property type="entry name" value="HTH-TYPE TRANSCRIPTIONAL REGULATOR"/>
    <property type="match status" value="1"/>
</dbReference>
<dbReference type="Proteomes" id="UP000018296">
    <property type="component" value="Unassembled WGS sequence"/>
</dbReference>
<dbReference type="Pfam" id="PF00126">
    <property type="entry name" value="HTH_1"/>
    <property type="match status" value="1"/>
</dbReference>
<gene>
    <name evidence="6" type="ORF">P343_12435</name>
</gene>
<dbReference type="GO" id="GO:0000976">
    <property type="term" value="F:transcription cis-regulatory region binding"/>
    <property type="evidence" value="ECO:0007669"/>
    <property type="project" value="TreeGrafter"/>
</dbReference>
<proteinExistence type="inferred from homology"/>
<dbReference type="OrthoDB" id="8479357at2"/>
<organism evidence="6 7">
    <name type="scientific">Sporolactobacillus laevolacticus DSM 442</name>
    <dbReference type="NCBI Taxonomy" id="1395513"/>
    <lineage>
        <taxon>Bacteria</taxon>
        <taxon>Bacillati</taxon>
        <taxon>Bacillota</taxon>
        <taxon>Bacilli</taxon>
        <taxon>Bacillales</taxon>
        <taxon>Sporolactobacillaceae</taxon>
        <taxon>Sporolactobacillus</taxon>
    </lineage>
</organism>
<dbReference type="SUPFAM" id="SSF53850">
    <property type="entry name" value="Periplasmic binding protein-like II"/>
    <property type="match status" value="1"/>
</dbReference>
<dbReference type="Pfam" id="PF03466">
    <property type="entry name" value="LysR_substrate"/>
    <property type="match status" value="1"/>
</dbReference>
<reference evidence="6 7" key="1">
    <citation type="journal article" date="2013" name="Genome Announc.">
        <title>Genome Sequence of Sporolactobacillus laevolacticus DSM442, an Efficient Polymer-Grade D-Lactate Producer from Agricultural Waste Cottonseed as a Nitrogen Source.</title>
        <authorList>
            <person name="Wang H."/>
            <person name="Wang L."/>
            <person name="Ju J."/>
            <person name="Yu B."/>
            <person name="Ma Y."/>
        </authorList>
    </citation>
    <scope>NUCLEOTIDE SEQUENCE [LARGE SCALE GENOMIC DNA]</scope>
    <source>
        <strain evidence="6 7">DSM 442</strain>
    </source>
</reference>
<dbReference type="PANTHER" id="PTHR30126:SF40">
    <property type="entry name" value="HTH-TYPE TRANSCRIPTIONAL REGULATOR GLTR"/>
    <property type="match status" value="1"/>
</dbReference>
<protein>
    <submittedName>
        <fullName evidence="6">Transcriptional regulator</fullName>
    </submittedName>
</protein>
<comment type="caution">
    <text evidence="6">The sequence shown here is derived from an EMBL/GenBank/DDBJ whole genome shotgun (WGS) entry which is preliminary data.</text>
</comment>
<evidence type="ECO:0000256" key="3">
    <source>
        <dbReference type="ARBA" id="ARBA00023125"/>
    </source>
</evidence>
<dbReference type="eggNOG" id="COG0583">
    <property type="taxonomic scope" value="Bacteria"/>
</dbReference>
<keyword evidence="4" id="KW-0804">Transcription</keyword>
<dbReference type="EMBL" id="AWTC01000012">
    <property type="protein sequence ID" value="EST11381.1"/>
    <property type="molecule type" value="Genomic_DNA"/>
</dbReference>
<dbReference type="InterPro" id="IPR036388">
    <property type="entry name" value="WH-like_DNA-bd_sf"/>
</dbReference>
<dbReference type="InterPro" id="IPR036390">
    <property type="entry name" value="WH_DNA-bd_sf"/>
</dbReference>
<comment type="similarity">
    <text evidence="1">Belongs to the LysR transcriptional regulatory family.</text>
</comment>
<dbReference type="GO" id="GO:0003700">
    <property type="term" value="F:DNA-binding transcription factor activity"/>
    <property type="evidence" value="ECO:0007669"/>
    <property type="project" value="InterPro"/>
</dbReference>
<dbReference type="InterPro" id="IPR000847">
    <property type="entry name" value="LysR_HTH_N"/>
</dbReference>
<dbReference type="InterPro" id="IPR005119">
    <property type="entry name" value="LysR_subst-bd"/>
</dbReference>
<evidence type="ECO:0000256" key="1">
    <source>
        <dbReference type="ARBA" id="ARBA00009437"/>
    </source>
</evidence>
<evidence type="ECO:0000313" key="7">
    <source>
        <dbReference type="Proteomes" id="UP000018296"/>
    </source>
</evidence>
<evidence type="ECO:0000256" key="4">
    <source>
        <dbReference type="ARBA" id="ARBA00023163"/>
    </source>
</evidence>
<keyword evidence="2" id="KW-0805">Transcription regulation</keyword>
<dbReference type="Gene3D" id="3.40.190.290">
    <property type="match status" value="1"/>
</dbReference>
<dbReference type="STRING" id="1395513.P343_12435"/>
<feature type="domain" description="HTH lysR-type" evidence="5">
    <location>
        <begin position="1"/>
        <end position="58"/>
    </location>
</feature>